<dbReference type="GO" id="GO:0015074">
    <property type="term" value="P:DNA integration"/>
    <property type="evidence" value="ECO:0007669"/>
    <property type="project" value="InterPro"/>
</dbReference>
<feature type="compositionally biased region" description="Low complexity" evidence="13">
    <location>
        <begin position="86"/>
        <end position="108"/>
    </location>
</feature>
<feature type="domain" description="Ionotropic glutamate receptor C-terminal" evidence="15">
    <location>
        <begin position="341"/>
        <end position="723"/>
    </location>
</feature>
<dbReference type="Gene3D" id="3.40.190.10">
    <property type="entry name" value="Periplasmic binding protein-like II"/>
    <property type="match status" value="1"/>
</dbReference>
<evidence type="ECO:0000256" key="3">
    <source>
        <dbReference type="ARBA" id="ARBA00022448"/>
    </source>
</evidence>
<dbReference type="Gene3D" id="1.10.287.70">
    <property type="match status" value="1"/>
</dbReference>
<keyword evidence="9" id="KW-0675">Receptor</keyword>
<dbReference type="GO" id="GO:0003677">
    <property type="term" value="F:DNA binding"/>
    <property type="evidence" value="ECO:0007669"/>
    <property type="project" value="InterPro"/>
</dbReference>
<keyword evidence="11" id="KW-1071">Ligand-gated ion channel</keyword>
<sequence>MEVIARMETEEDLLAVTQIRPDSDNDNSLSQTDGVANQIQATSDETPTHDVTEDVLLPVEYGSTSTQYTVDNVTSQPMTAEILDLPTGPSSPTATPSAYNVESPVSSGESEEHVTSLSPSPYDSPVSSVAERIKEIKRRRNKATIYRLKAASRHLTPSSIPPAKPWPGRPQKTSKTTDGLLRREVLKTPNITAAELQRNHPNLLGNVAQRTIQHRLQKDFLLPCRCAAKKTRLTEKMRKARLAFARKYRHWTSEHWAKMTLAIQESNQDLQLLATRINTNGEVTFERVGEWHPPRPPTPSNSGVRHMRVRGWRGRDKHQYTFTTSWVPNLINQYRSFDGRTLKVSAKDNWPFFGLKSLPGGAAEDVPDIGIDVQIINTLGLYLNFTYEVRRPSDGKWGNLLDNGTITGMIGDVANRVAHLAISQITITRKRERVIDFSAPYFFDSLTVVSRTPQLRSRALAAFSPFTAQVWLCIGLFTLGLGPLTTLFTWLAPPPDSHRPVSSQEGRVMSHQREVVFNIYIKGSTTRGVSEFSFHFFRSLVVQSNLLYPRPWYLRFLFVSWYLFCFYVYALYSGTLMAVLAVPSYETPVDSLWDLPAAVAQGFSVGLVKDTSVQYIFQEAKGGVYQEVWKLLDYSNFVRNGNHGLDKITQEKYLLISNQMNSELRAIQRGRQRFYFAQQTFYQQGYGIACFSGAPFLPKFNQMLMRMLSSGLISHWKNIELARAFYSYSASSSTPTLTGNSKPGAITLKHLQAVFFVLVLGFLTAVISLVGEVAWTVWSKSCW</sequence>
<evidence type="ECO:0000256" key="11">
    <source>
        <dbReference type="ARBA" id="ARBA00023286"/>
    </source>
</evidence>
<evidence type="ECO:0000256" key="4">
    <source>
        <dbReference type="ARBA" id="ARBA00022475"/>
    </source>
</evidence>
<dbReference type="InterPro" id="IPR001320">
    <property type="entry name" value="Iontro_rcpt_C"/>
</dbReference>
<evidence type="ECO:0000259" key="16">
    <source>
        <dbReference type="SMART" id="SM00918"/>
    </source>
</evidence>
<dbReference type="GO" id="GO:0006313">
    <property type="term" value="P:DNA transposition"/>
    <property type="evidence" value="ECO:0007669"/>
    <property type="project" value="InterPro"/>
</dbReference>
<dbReference type="GO" id="GO:0005886">
    <property type="term" value="C:plasma membrane"/>
    <property type="evidence" value="ECO:0007669"/>
    <property type="project" value="UniProtKB-SubCell"/>
</dbReference>
<evidence type="ECO:0000256" key="14">
    <source>
        <dbReference type="SAM" id="Phobius"/>
    </source>
</evidence>
<feature type="compositionally biased region" description="Low complexity" evidence="13">
    <location>
        <begin position="116"/>
        <end position="126"/>
    </location>
</feature>
<feature type="transmembrane region" description="Helical" evidence="14">
    <location>
        <begin position="460"/>
        <end position="481"/>
    </location>
</feature>
<feature type="region of interest" description="Disordered" evidence="13">
    <location>
        <begin position="85"/>
        <end position="126"/>
    </location>
</feature>
<keyword evidence="5 14" id="KW-0812">Transmembrane</keyword>
<evidence type="ECO:0000256" key="5">
    <source>
        <dbReference type="ARBA" id="ARBA00022692"/>
    </source>
</evidence>
<evidence type="ECO:0000256" key="1">
    <source>
        <dbReference type="ARBA" id="ARBA00004651"/>
    </source>
</evidence>
<proteinExistence type="inferred from homology"/>
<evidence type="ECO:0000313" key="17">
    <source>
        <dbReference type="EMBL" id="KAK4297538.1"/>
    </source>
</evidence>
<keyword evidence="12" id="KW-0407">Ion channel</keyword>
<dbReference type="SMART" id="SM00918">
    <property type="entry name" value="Lig_chan-Glu_bd"/>
    <property type="match status" value="1"/>
</dbReference>
<reference evidence="17" key="1">
    <citation type="submission" date="2023-11" db="EMBL/GenBank/DDBJ databases">
        <title>Genome assemblies of two species of porcelain crab, Petrolisthes cinctipes and Petrolisthes manimaculis (Anomura: Porcellanidae).</title>
        <authorList>
            <person name="Angst P."/>
        </authorList>
    </citation>
    <scope>NUCLEOTIDE SEQUENCE</scope>
    <source>
        <strain evidence="17">PB745_02</strain>
        <tissue evidence="17">Gill</tissue>
    </source>
</reference>
<feature type="region of interest" description="Disordered" evidence="13">
    <location>
        <begin position="153"/>
        <end position="177"/>
    </location>
</feature>
<feature type="domain" description="Ionotropic glutamate receptor L-glutamate and glycine-binding" evidence="16">
    <location>
        <begin position="351"/>
        <end position="415"/>
    </location>
</feature>
<keyword evidence="7" id="KW-0406">Ion transport</keyword>
<comment type="subcellular location">
    <subcellularLocation>
        <location evidence="1">Cell membrane</location>
        <topology evidence="1">Multi-pass membrane protein</topology>
    </subcellularLocation>
</comment>
<organism evidence="17 18">
    <name type="scientific">Petrolisthes manimaculis</name>
    <dbReference type="NCBI Taxonomy" id="1843537"/>
    <lineage>
        <taxon>Eukaryota</taxon>
        <taxon>Metazoa</taxon>
        <taxon>Ecdysozoa</taxon>
        <taxon>Arthropoda</taxon>
        <taxon>Crustacea</taxon>
        <taxon>Multicrustacea</taxon>
        <taxon>Malacostraca</taxon>
        <taxon>Eumalacostraca</taxon>
        <taxon>Eucarida</taxon>
        <taxon>Decapoda</taxon>
        <taxon>Pleocyemata</taxon>
        <taxon>Anomura</taxon>
        <taxon>Galatheoidea</taxon>
        <taxon>Porcellanidae</taxon>
        <taxon>Petrolisthes</taxon>
    </lineage>
</organism>
<dbReference type="Pfam" id="PF01498">
    <property type="entry name" value="HTH_Tnp_Tc3_2"/>
    <property type="match status" value="1"/>
</dbReference>
<dbReference type="SUPFAM" id="SSF53850">
    <property type="entry name" value="Periplasmic binding protein-like II"/>
    <property type="match status" value="1"/>
</dbReference>
<comment type="similarity">
    <text evidence="2">Belongs to the glutamate-gated ion channel (TC 1.A.10.1) family.</text>
</comment>
<keyword evidence="18" id="KW-1185">Reference proteome</keyword>
<dbReference type="SMART" id="SM00079">
    <property type="entry name" value="PBPe"/>
    <property type="match status" value="1"/>
</dbReference>
<dbReference type="Pfam" id="PF10613">
    <property type="entry name" value="Lig_chan-Glu_bd"/>
    <property type="match status" value="1"/>
</dbReference>
<evidence type="ECO:0000313" key="18">
    <source>
        <dbReference type="Proteomes" id="UP001292094"/>
    </source>
</evidence>
<protein>
    <submittedName>
        <fullName evidence="17">Uncharacterized protein</fullName>
    </submittedName>
</protein>
<evidence type="ECO:0000256" key="9">
    <source>
        <dbReference type="ARBA" id="ARBA00023170"/>
    </source>
</evidence>
<dbReference type="EMBL" id="JAWZYT010003616">
    <property type="protein sequence ID" value="KAK4297538.1"/>
    <property type="molecule type" value="Genomic_DNA"/>
</dbReference>
<name>A0AAE1NWT4_9EUCA</name>
<feature type="compositionally biased region" description="Pro residues" evidence="13">
    <location>
        <begin position="159"/>
        <end position="168"/>
    </location>
</feature>
<dbReference type="PANTHER" id="PTHR42643">
    <property type="entry name" value="IONOTROPIC RECEPTOR 20A-RELATED"/>
    <property type="match status" value="1"/>
</dbReference>
<keyword evidence="6 14" id="KW-1133">Transmembrane helix</keyword>
<feature type="transmembrane region" description="Helical" evidence="14">
    <location>
        <begin position="552"/>
        <end position="572"/>
    </location>
</feature>
<evidence type="ECO:0000256" key="10">
    <source>
        <dbReference type="ARBA" id="ARBA00023180"/>
    </source>
</evidence>
<dbReference type="GO" id="GO:0050906">
    <property type="term" value="P:detection of stimulus involved in sensory perception"/>
    <property type="evidence" value="ECO:0007669"/>
    <property type="project" value="UniProtKB-ARBA"/>
</dbReference>
<keyword evidence="3" id="KW-0813">Transport</keyword>
<evidence type="ECO:0000256" key="6">
    <source>
        <dbReference type="ARBA" id="ARBA00022989"/>
    </source>
</evidence>
<evidence type="ECO:0000256" key="2">
    <source>
        <dbReference type="ARBA" id="ARBA00008685"/>
    </source>
</evidence>
<evidence type="ECO:0000256" key="13">
    <source>
        <dbReference type="SAM" id="MobiDB-lite"/>
    </source>
</evidence>
<comment type="caution">
    <text evidence="17">The sequence shown here is derived from an EMBL/GenBank/DDBJ whole genome shotgun (WGS) entry which is preliminary data.</text>
</comment>
<dbReference type="InterPro" id="IPR002492">
    <property type="entry name" value="Transposase_Tc1-like"/>
</dbReference>
<keyword evidence="8 14" id="KW-0472">Membrane</keyword>
<evidence type="ECO:0000256" key="12">
    <source>
        <dbReference type="ARBA" id="ARBA00023303"/>
    </source>
</evidence>
<evidence type="ECO:0000259" key="15">
    <source>
        <dbReference type="SMART" id="SM00079"/>
    </source>
</evidence>
<evidence type="ECO:0000256" key="7">
    <source>
        <dbReference type="ARBA" id="ARBA00023065"/>
    </source>
</evidence>
<feature type="transmembrane region" description="Helical" evidence="14">
    <location>
        <begin position="753"/>
        <end position="778"/>
    </location>
</feature>
<dbReference type="Pfam" id="PF00060">
    <property type="entry name" value="Lig_chan"/>
    <property type="match status" value="1"/>
</dbReference>
<dbReference type="Proteomes" id="UP001292094">
    <property type="component" value="Unassembled WGS sequence"/>
</dbReference>
<dbReference type="InterPro" id="IPR052192">
    <property type="entry name" value="Insect_Ionotropic_Sensory_Rcpt"/>
</dbReference>
<gene>
    <name evidence="17" type="ORF">Pmani_030049</name>
</gene>
<keyword evidence="4" id="KW-1003">Cell membrane</keyword>
<evidence type="ECO:0000256" key="8">
    <source>
        <dbReference type="ARBA" id="ARBA00023136"/>
    </source>
</evidence>
<dbReference type="GO" id="GO:0015276">
    <property type="term" value="F:ligand-gated monoatomic ion channel activity"/>
    <property type="evidence" value="ECO:0007669"/>
    <property type="project" value="InterPro"/>
</dbReference>
<dbReference type="InterPro" id="IPR019594">
    <property type="entry name" value="Glu/Gly-bd"/>
</dbReference>
<dbReference type="PANTHER" id="PTHR42643:SF24">
    <property type="entry name" value="IONOTROPIC RECEPTOR 60A"/>
    <property type="match status" value="1"/>
</dbReference>
<dbReference type="AlphaFoldDB" id="A0AAE1NWT4"/>
<keyword evidence="10" id="KW-0325">Glycoprotein</keyword>
<accession>A0AAE1NWT4</accession>